<evidence type="ECO:0000256" key="3">
    <source>
        <dbReference type="SAM" id="MobiDB-lite"/>
    </source>
</evidence>
<keyword evidence="4" id="KW-0472">Membrane</keyword>
<dbReference type="InterPro" id="IPR037293">
    <property type="entry name" value="Gal_Oxidase_central_sf"/>
</dbReference>
<evidence type="ECO:0000256" key="1">
    <source>
        <dbReference type="ARBA" id="ARBA00022441"/>
    </source>
</evidence>
<keyword evidence="4" id="KW-1133">Transmembrane helix</keyword>
<evidence type="ECO:0000256" key="4">
    <source>
        <dbReference type="SAM" id="Phobius"/>
    </source>
</evidence>
<proteinExistence type="predicted"/>
<organism evidence="5 6">
    <name type="scientific">Adineta steineri</name>
    <dbReference type="NCBI Taxonomy" id="433720"/>
    <lineage>
        <taxon>Eukaryota</taxon>
        <taxon>Metazoa</taxon>
        <taxon>Spiralia</taxon>
        <taxon>Gnathifera</taxon>
        <taxon>Rotifera</taxon>
        <taxon>Eurotatoria</taxon>
        <taxon>Bdelloidea</taxon>
        <taxon>Adinetida</taxon>
        <taxon>Adinetidae</taxon>
        <taxon>Adineta</taxon>
    </lineage>
</organism>
<name>A0A814WTQ5_9BILA</name>
<dbReference type="PANTHER" id="PTHR46344:SF27">
    <property type="entry name" value="KELCH REPEAT SUPERFAMILY PROTEIN"/>
    <property type="match status" value="1"/>
</dbReference>
<dbReference type="OrthoDB" id="10046984at2759"/>
<dbReference type="AlphaFoldDB" id="A0A814WTQ5"/>
<dbReference type="PANTHER" id="PTHR46344">
    <property type="entry name" value="OS02G0202900 PROTEIN"/>
    <property type="match status" value="1"/>
</dbReference>
<feature type="transmembrane region" description="Helical" evidence="4">
    <location>
        <begin position="28"/>
        <end position="51"/>
    </location>
</feature>
<dbReference type="InterPro" id="IPR015915">
    <property type="entry name" value="Kelch-typ_b-propeller"/>
</dbReference>
<evidence type="ECO:0000256" key="2">
    <source>
        <dbReference type="ARBA" id="ARBA00022737"/>
    </source>
</evidence>
<dbReference type="EMBL" id="CAJNON010000343">
    <property type="protein sequence ID" value="CAF1208564.1"/>
    <property type="molecule type" value="Genomic_DNA"/>
</dbReference>
<dbReference type="SUPFAM" id="SSF117281">
    <property type="entry name" value="Kelch motif"/>
    <property type="match status" value="1"/>
</dbReference>
<keyword evidence="4" id="KW-0812">Transmembrane</keyword>
<protein>
    <submittedName>
        <fullName evidence="5">Uncharacterized protein</fullName>
    </submittedName>
</protein>
<dbReference type="SMART" id="SM00612">
    <property type="entry name" value="Kelch"/>
    <property type="match status" value="1"/>
</dbReference>
<evidence type="ECO:0000313" key="5">
    <source>
        <dbReference type="EMBL" id="CAF1208564.1"/>
    </source>
</evidence>
<comment type="caution">
    <text evidence="5">The sequence shown here is derived from an EMBL/GenBank/DDBJ whole genome shotgun (WGS) entry which is preliminary data.</text>
</comment>
<evidence type="ECO:0000313" key="6">
    <source>
        <dbReference type="Proteomes" id="UP000663891"/>
    </source>
</evidence>
<reference evidence="5" key="1">
    <citation type="submission" date="2021-02" db="EMBL/GenBank/DDBJ databases">
        <authorList>
            <person name="Nowell W R."/>
        </authorList>
    </citation>
    <scope>NUCLEOTIDE SEQUENCE</scope>
</reference>
<dbReference type="Pfam" id="PF01344">
    <property type="entry name" value="Kelch_1"/>
    <property type="match status" value="1"/>
</dbReference>
<dbReference type="InterPro" id="IPR006652">
    <property type="entry name" value="Kelch_1"/>
</dbReference>
<dbReference type="Gene3D" id="2.130.10.80">
    <property type="entry name" value="Galactose oxidase/kelch, beta-propeller"/>
    <property type="match status" value="1"/>
</dbReference>
<keyword evidence="2" id="KW-0677">Repeat</keyword>
<sequence length="197" mass="21394">MHTNQVYTDLVTVNNEPHKWWHRRWVKIISISVTVLIVFAVVIALVLNFVVFAPKKSQTGATAPTSSSSLTTTISTPPSLSTTTPLVTSTTTLPQTTTTTTTQQSEWSATGNMNNTRRFHTASVLSNGKVLVTGGFNGYIALNSTELYDPLIGTWATTSNMNDGRVYHRASVLSNGKVLVTGGSNYYVGFLNSAELY</sequence>
<keyword evidence="1" id="KW-0880">Kelch repeat</keyword>
<accession>A0A814WTQ5</accession>
<feature type="compositionally biased region" description="Low complexity" evidence="3">
    <location>
        <begin position="58"/>
        <end position="110"/>
    </location>
</feature>
<feature type="region of interest" description="Disordered" evidence="3">
    <location>
        <begin position="58"/>
        <end position="113"/>
    </location>
</feature>
<dbReference type="Proteomes" id="UP000663891">
    <property type="component" value="Unassembled WGS sequence"/>
</dbReference>
<gene>
    <name evidence="5" type="ORF">VCS650_LOCUS26047</name>
</gene>